<feature type="transmembrane region" description="Helical" evidence="6">
    <location>
        <begin position="110"/>
        <end position="132"/>
    </location>
</feature>
<feature type="transmembrane region" description="Helical" evidence="6">
    <location>
        <begin position="52"/>
        <end position="72"/>
    </location>
</feature>
<dbReference type="PIRSF" id="PIRSF006483">
    <property type="entry name" value="Membrane_protein_YitT"/>
    <property type="match status" value="1"/>
</dbReference>
<organism evidence="8 9">
    <name type="scientific">Paucilactobacillus nenjiangensis</name>
    <dbReference type="NCBI Taxonomy" id="1296540"/>
    <lineage>
        <taxon>Bacteria</taxon>
        <taxon>Bacillati</taxon>
        <taxon>Bacillota</taxon>
        <taxon>Bacilli</taxon>
        <taxon>Lactobacillales</taxon>
        <taxon>Lactobacillaceae</taxon>
        <taxon>Paucilactobacillus</taxon>
    </lineage>
</organism>
<dbReference type="AlphaFoldDB" id="A0A5P1WZ83"/>
<evidence type="ECO:0000256" key="5">
    <source>
        <dbReference type="ARBA" id="ARBA00023136"/>
    </source>
</evidence>
<name>A0A5P1WZ83_9LACO</name>
<proteinExistence type="predicted"/>
<dbReference type="Gene3D" id="3.30.70.120">
    <property type="match status" value="1"/>
</dbReference>
<gene>
    <name evidence="8" type="ORF">F0161_00765</name>
</gene>
<feature type="transmembrane region" description="Helical" evidence="6">
    <location>
        <begin position="12"/>
        <end position="32"/>
    </location>
</feature>
<evidence type="ECO:0000259" key="7">
    <source>
        <dbReference type="Pfam" id="PF10035"/>
    </source>
</evidence>
<evidence type="ECO:0000256" key="4">
    <source>
        <dbReference type="ARBA" id="ARBA00022989"/>
    </source>
</evidence>
<keyword evidence="3 6" id="KW-0812">Transmembrane</keyword>
<dbReference type="InterPro" id="IPR003740">
    <property type="entry name" value="YitT"/>
</dbReference>
<evidence type="ECO:0000256" key="3">
    <source>
        <dbReference type="ARBA" id="ARBA00022692"/>
    </source>
</evidence>
<keyword evidence="9" id="KW-1185">Reference proteome</keyword>
<evidence type="ECO:0000256" key="6">
    <source>
        <dbReference type="SAM" id="Phobius"/>
    </source>
</evidence>
<dbReference type="RefSeq" id="WP_137602710.1">
    <property type="nucleotide sequence ID" value="NZ_BJEB01000072.1"/>
</dbReference>
<feature type="domain" description="DUF2179" evidence="7">
    <location>
        <begin position="224"/>
        <end position="278"/>
    </location>
</feature>
<dbReference type="CDD" id="cd16380">
    <property type="entry name" value="YitT_C"/>
    <property type="match status" value="1"/>
</dbReference>
<keyword evidence="4 6" id="KW-1133">Transmembrane helix</keyword>
<dbReference type="EMBL" id="CP043939">
    <property type="protein sequence ID" value="QER66543.1"/>
    <property type="molecule type" value="Genomic_DNA"/>
</dbReference>
<dbReference type="OrthoDB" id="1758221at2"/>
<dbReference type="InterPro" id="IPR051461">
    <property type="entry name" value="UPF0750_membrane"/>
</dbReference>
<dbReference type="KEGG" id="lnn:F0161_00765"/>
<dbReference type="InterPro" id="IPR019264">
    <property type="entry name" value="DUF2179"/>
</dbReference>
<accession>A0A5P1WZ83</accession>
<evidence type="ECO:0000256" key="2">
    <source>
        <dbReference type="ARBA" id="ARBA00022475"/>
    </source>
</evidence>
<evidence type="ECO:0000256" key="1">
    <source>
        <dbReference type="ARBA" id="ARBA00004651"/>
    </source>
</evidence>
<keyword evidence="5 6" id="KW-0472">Membrane</keyword>
<sequence>MNKTAERIRFRDLLAFLIGSALYAWSLINVNIPNNLAEGGISGITLILRALFGLNPAYTTLILNIPLLIVGYRLLGRRSIIYTLFGIVSLSAWLWIWQIVPMNPPLHHDALIAAIIAGILGGLGLGLIMRFGGTTGGTDVVALVLERKLNIPMGRTMFVLDASVLLLSLVYLDIVHMMYTLIMSFVFAQILNFTQKGGYSARAFLIFSSKSVEISDAIMEKMERGTSLFDAKGGYTKNQQQVVYTVVDPSEVASVYELIKKIDPQAFITESDTSETLGEGFSFAKPDKSLWKKIMG</sequence>
<dbReference type="PANTHER" id="PTHR33545:SF10">
    <property type="entry name" value="UPF0750 MEMBRANE PROTEIN YPJC"/>
    <property type="match status" value="1"/>
</dbReference>
<dbReference type="Pfam" id="PF02588">
    <property type="entry name" value="YitT_membrane"/>
    <property type="match status" value="1"/>
</dbReference>
<feature type="transmembrane region" description="Helical" evidence="6">
    <location>
        <begin position="79"/>
        <end position="98"/>
    </location>
</feature>
<keyword evidence="2" id="KW-1003">Cell membrane</keyword>
<evidence type="ECO:0000313" key="8">
    <source>
        <dbReference type="EMBL" id="QER66543.1"/>
    </source>
</evidence>
<reference evidence="8 9" key="1">
    <citation type="submission" date="2019-09" db="EMBL/GenBank/DDBJ databases">
        <title>Complete Genome Sequence of Lactobacillus nenjiangensis SH-Y15, isolated from sauerkraut.</title>
        <authorList>
            <person name="Yang H."/>
        </authorList>
    </citation>
    <scope>NUCLEOTIDE SEQUENCE [LARGE SCALE GENOMIC DNA]</scope>
    <source>
        <strain evidence="8 9">SH-Y15</strain>
    </source>
</reference>
<dbReference type="Pfam" id="PF10035">
    <property type="entry name" value="DUF2179"/>
    <property type="match status" value="1"/>
</dbReference>
<dbReference type="GO" id="GO:0005886">
    <property type="term" value="C:plasma membrane"/>
    <property type="evidence" value="ECO:0007669"/>
    <property type="project" value="UniProtKB-SubCell"/>
</dbReference>
<comment type="subcellular location">
    <subcellularLocation>
        <location evidence="1">Cell membrane</location>
        <topology evidence="1">Multi-pass membrane protein</topology>
    </subcellularLocation>
</comment>
<dbReference type="Proteomes" id="UP000325295">
    <property type="component" value="Chromosome"/>
</dbReference>
<protein>
    <submittedName>
        <fullName evidence="8">YitT family protein</fullName>
    </submittedName>
</protein>
<dbReference type="InterPro" id="IPR015867">
    <property type="entry name" value="N-reg_PII/ATP_PRibTrfase_C"/>
</dbReference>
<dbReference type="PANTHER" id="PTHR33545">
    <property type="entry name" value="UPF0750 MEMBRANE PROTEIN YITT-RELATED"/>
    <property type="match status" value="1"/>
</dbReference>
<evidence type="ECO:0000313" key="9">
    <source>
        <dbReference type="Proteomes" id="UP000325295"/>
    </source>
</evidence>